<feature type="region of interest" description="Disordered" evidence="1">
    <location>
        <begin position="66"/>
        <end position="89"/>
    </location>
</feature>
<name>A0A0A9CBD8_ARUDO</name>
<protein>
    <submittedName>
        <fullName evidence="2">Uncharacterized protein</fullName>
    </submittedName>
</protein>
<dbReference type="EMBL" id="GBRH01227195">
    <property type="protein sequence ID" value="JAD70700.1"/>
    <property type="molecule type" value="Transcribed_RNA"/>
</dbReference>
<sequence length="89" mass="10490">MWIRMSPWWRSTRGCSLSVVDEWQLWLCGDGIGMKVLVRRGMGRRWRDGAPWEGAPRSEWIGAGWQRRANPSARARSGDRRRRRRRGVP</sequence>
<organism evidence="2">
    <name type="scientific">Arundo donax</name>
    <name type="common">Giant reed</name>
    <name type="synonym">Donax arundinaceus</name>
    <dbReference type="NCBI Taxonomy" id="35708"/>
    <lineage>
        <taxon>Eukaryota</taxon>
        <taxon>Viridiplantae</taxon>
        <taxon>Streptophyta</taxon>
        <taxon>Embryophyta</taxon>
        <taxon>Tracheophyta</taxon>
        <taxon>Spermatophyta</taxon>
        <taxon>Magnoliopsida</taxon>
        <taxon>Liliopsida</taxon>
        <taxon>Poales</taxon>
        <taxon>Poaceae</taxon>
        <taxon>PACMAD clade</taxon>
        <taxon>Arundinoideae</taxon>
        <taxon>Arundineae</taxon>
        <taxon>Arundo</taxon>
    </lineage>
</organism>
<reference evidence="2" key="2">
    <citation type="journal article" date="2015" name="Data Brief">
        <title>Shoot transcriptome of the giant reed, Arundo donax.</title>
        <authorList>
            <person name="Barrero R.A."/>
            <person name="Guerrero F.D."/>
            <person name="Moolhuijzen P."/>
            <person name="Goolsby J.A."/>
            <person name="Tidwell J."/>
            <person name="Bellgard S.E."/>
            <person name="Bellgard M.I."/>
        </authorList>
    </citation>
    <scope>NUCLEOTIDE SEQUENCE</scope>
    <source>
        <tissue evidence="2">Shoot tissue taken approximately 20 cm above the soil surface</tissue>
    </source>
</reference>
<evidence type="ECO:0000313" key="2">
    <source>
        <dbReference type="EMBL" id="JAD70700.1"/>
    </source>
</evidence>
<evidence type="ECO:0000256" key="1">
    <source>
        <dbReference type="SAM" id="MobiDB-lite"/>
    </source>
</evidence>
<proteinExistence type="predicted"/>
<reference evidence="2" key="1">
    <citation type="submission" date="2014-09" db="EMBL/GenBank/DDBJ databases">
        <authorList>
            <person name="Magalhaes I.L.F."/>
            <person name="Oliveira U."/>
            <person name="Santos F.R."/>
            <person name="Vidigal T.H.D.A."/>
            <person name="Brescovit A.D."/>
            <person name="Santos A.J."/>
        </authorList>
    </citation>
    <scope>NUCLEOTIDE SEQUENCE</scope>
    <source>
        <tissue evidence="2">Shoot tissue taken approximately 20 cm above the soil surface</tissue>
    </source>
</reference>
<dbReference type="AlphaFoldDB" id="A0A0A9CBD8"/>
<feature type="compositionally biased region" description="Basic residues" evidence="1">
    <location>
        <begin position="79"/>
        <end position="89"/>
    </location>
</feature>
<accession>A0A0A9CBD8</accession>